<dbReference type="AlphaFoldDB" id="A0A7J2TJ66"/>
<keyword evidence="1" id="KW-0812">Transmembrane</keyword>
<comment type="caution">
    <text evidence="2">The sequence shown here is derived from an EMBL/GenBank/DDBJ whole genome shotgun (WGS) entry which is preliminary data.</text>
</comment>
<organism evidence="2">
    <name type="scientific">Archaeoglobus fulgidus</name>
    <dbReference type="NCBI Taxonomy" id="2234"/>
    <lineage>
        <taxon>Archaea</taxon>
        <taxon>Methanobacteriati</taxon>
        <taxon>Methanobacteriota</taxon>
        <taxon>Archaeoglobi</taxon>
        <taxon>Archaeoglobales</taxon>
        <taxon>Archaeoglobaceae</taxon>
        <taxon>Archaeoglobus</taxon>
    </lineage>
</organism>
<feature type="transmembrane region" description="Helical" evidence="1">
    <location>
        <begin position="96"/>
        <end position="120"/>
    </location>
</feature>
<proteinExistence type="predicted"/>
<feature type="transmembrane region" description="Helical" evidence="1">
    <location>
        <begin position="46"/>
        <end position="76"/>
    </location>
</feature>
<evidence type="ECO:0000256" key="1">
    <source>
        <dbReference type="SAM" id="Phobius"/>
    </source>
</evidence>
<accession>A0A7J2TJ66</accession>
<gene>
    <name evidence="2" type="ORF">ENP88_03650</name>
</gene>
<keyword evidence="1" id="KW-1133">Transmembrane helix</keyword>
<protein>
    <recommendedName>
        <fullName evidence="3">DUF5518 domain-containing protein</fullName>
    </recommendedName>
</protein>
<dbReference type="EMBL" id="DSLA01000058">
    <property type="protein sequence ID" value="HEH35246.1"/>
    <property type="molecule type" value="Genomic_DNA"/>
</dbReference>
<name>A0A7J2TJ66_ARCFL</name>
<sequence>MLDRSVLSGSLAGLIILILIGWIPLFGPLIAGIVAGSIARGAIRGLVAGLIAGVLGGIFLGLLIIPAIFGMVGLFLYNDFSIILEMLSIRGLETGLLIAIVSIIMLAPITAAGGFIGGLLRR</sequence>
<feature type="transmembrane region" description="Helical" evidence="1">
    <location>
        <begin position="12"/>
        <end position="34"/>
    </location>
</feature>
<evidence type="ECO:0000313" key="2">
    <source>
        <dbReference type="EMBL" id="HEH35246.1"/>
    </source>
</evidence>
<reference evidence="2" key="1">
    <citation type="journal article" date="2020" name="mSystems">
        <title>Genome- and Community-Level Interaction Insights into Carbon Utilization and Element Cycling Functions of Hydrothermarchaeota in Hydrothermal Sediment.</title>
        <authorList>
            <person name="Zhou Z."/>
            <person name="Liu Y."/>
            <person name="Xu W."/>
            <person name="Pan J."/>
            <person name="Luo Z.H."/>
            <person name="Li M."/>
        </authorList>
    </citation>
    <scope>NUCLEOTIDE SEQUENCE [LARGE SCALE GENOMIC DNA]</scope>
    <source>
        <strain evidence="2">SpSt-26</strain>
    </source>
</reference>
<evidence type="ECO:0008006" key="3">
    <source>
        <dbReference type="Google" id="ProtNLM"/>
    </source>
</evidence>
<keyword evidence="1" id="KW-0472">Membrane</keyword>